<feature type="domain" description="Helicase ATP-binding" evidence="6">
    <location>
        <begin position="316"/>
        <end position="497"/>
    </location>
</feature>
<dbReference type="GO" id="GO:0016787">
    <property type="term" value="F:hydrolase activity"/>
    <property type="evidence" value="ECO:0007669"/>
    <property type="project" value="UniProtKB-KW"/>
</dbReference>
<organism evidence="8 9">
    <name type="scientific">Rhododendron simsii</name>
    <name type="common">Sims's rhododendron</name>
    <dbReference type="NCBI Taxonomy" id="118357"/>
    <lineage>
        <taxon>Eukaryota</taxon>
        <taxon>Viridiplantae</taxon>
        <taxon>Streptophyta</taxon>
        <taxon>Embryophyta</taxon>
        <taxon>Tracheophyta</taxon>
        <taxon>Spermatophyta</taxon>
        <taxon>Magnoliopsida</taxon>
        <taxon>eudicotyledons</taxon>
        <taxon>Gunneridae</taxon>
        <taxon>Pentapetalae</taxon>
        <taxon>asterids</taxon>
        <taxon>Ericales</taxon>
        <taxon>Ericaceae</taxon>
        <taxon>Ericoideae</taxon>
        <taxon>Rhodoreae</taxon>
        <taxon>Rhododendron</taxon>
    </lineage>
</organism>
<feature type="region of interest" description="Disordered" evidence="5">
    <location>
        <begin position="1"/>
        <end position="30"/>
    </location>
</feature>
<dbReference type="OrthoDB" id="10256233at2759"/>
<name>A0A834HAU5_RHOSS</name>
<evidence type="ECO:0000256" key="4">
    <source>
        <dbReference type="ARBA" id="ARBA00022840"/>
    </source>
</evidence>
<evidence type="ECO:0000256" key="3">
    <source>
        <dbReference type="ARBA" id="ARBA00022806"/>
    </source>
</evidence>
<feature type="compositionally biased region" description="Polar residues" evidence="5">
    <location>
        <begin position="18"/>
        <end position="27"/>
    </location>
</feature>
<evidence type="ECO:0000256" key="1">
    <source>
        <dbReference type="ARBA" id="ARBA00022741"/>
    </source>
</evidence>
<keyword evidence="3" id="KW-0347">Helicase</keyword>
<keyword evidence="9" id="KW-1185">Reference proteome</keyword>
<evidence type="ECO:0000313" key="8">
    <source>
        <dbReference type="EMBL" id="KAF7149703.1"/>
    </source>
</evidence>
<dbReference type="SUPFAM" id="SSF52540">
    <property type="entry name" value="P-loop containing nucleoside triphosphate hydrolases"/>
    <property type="match status" value="1"/>
</dbReference>
<dbReference type="EMBL" id="WJXA01000002">
    <property type="protein sequence ID" value="KAF7149703.1"/>
    <property type="molecule type" value="Genomic_DNA"/>
</dbReference>
<evidence type="ECO:0008006" key="10">
    <source>
        <dbReference type="Google" id="ProtNLM"/>
    </source>
</evidence>
<dbReference type="CDD" id="cd18787">
    <property type="entry name" value="SF2_C_DEAD"/>
    <property type="match status" value="1"/>
</dbReference>
<accession>A0A834HAU5</accession>
<feature type="domain" description="Helicase C-terminal" evidence="7">
    <location>
        <begin position="532"/>
        <end position="693"/>
    </location>
</feature>
<dbReference type="Pfam" id="PF00271">
    <property type="entry name" value="Helicase_C"/>
    <property type="match status" value="1"/>
</dbReference>
<evidence type="ECO:0000256" key="2">
    <source>
        <dbReference type="ARBA" id="ARBA00022801"/>
    </source>
</evidence>
<dbReference type="SMART" id="SM00490">
    <property type="entry name" value="HELICc"/>
    <property type="match status" value="1"/>
</dbReference>
<dbReference type="InterPro" id="IPR027417">
    <property type="entry name" value="P-loop_NTPase"/>
</dbReference>
<dbReference type="AlphaFoldDB" id="A0A834HAU5"/>
<evidence type="ECO:0000259" key="7">
    <source>
        <dbReference type="PROSITE" id="PS51194"/>
    </source>
</evidence>
<dbReference type="PANTHER" id="PTHR47960">
    <property type="entry name" value="DEAD-BOX ATP-DEPENDENT RNA HELICASE 50"/>
    <property type="match status" value="1"/>
</dbReference>
<comment type="caution">
    <text evidence="8">The sequence shown here is derived from an EMBL/GenBank/DDBJ whole genome shotgun (WGS) entry which is preliminary data.</text>
</comment>
<evidence type="ECO:0000256" key="5">
    <source>
        <dbReference type="SAM" id="MobiDB-lite"/>
    </source>
</evidence>
<dbReference type="InterPro" id="IPR044742">
    <property type="entry name" value="DEAD/DEAH_RhlB"/>
</dbReference>
<keyword evidence="2" id="KW-0378">Hydrolase</keyword>
<sequence length="694" mass="76541">MKHPQGLQRNPDLLKAATSGTSGSRLCSTSQSQFSSEEVSEAKTALRMALLQNFKVVAHPTRASNIKKAMDVLHSAGLVQATPLHYKAKVSLMSSFTCLPLDSSPTTLLLPGMYTLPAAMCTDFLSACNSVSSVNFERLKSQRVRLFGRKFSRKKQDCCDYYDLIVEDEPLSVLSSSQSEPEFAEGKKRLDLLRCRCVLRGSQSPETKNTRHKWTKGDMSESEVAVMSGVKLPSKRQDASVSRGSLSSLRRWGDGGSARNIQFNARDKVKEWGNLPSDSGFFSKKSFRDLRCDDTIIESLRNQSIIRPSCIQALAFAPVTGGKCCIIADQSGSGKTLAYLLPVIQRLRQEELQGLSKSLPKSPRVVILVPTAELACQVLRNCRAISRSGVPFRSVVATGGFRQKTQLESLLQNLDVLIATPGRLLFLIKEGILQLTNLRCAVLDEVDILFTNEDYEPALQSLISSAPVSTQYLFVTATLPTVIYNKLVEVFPDCEVIMGPGMHRTSSELVEVLVDCSGDDGAEKTPETAFSNKKSALVRLVEGSAVTKTIIFCNKIETCRKVENVLNRLDRKGTRTRVFPFHAALAQESRLANMEEFCSSQPEDQSLFLVCTDRASRGIDFDGGVDHVVLFDFPRDPSEYVRRVGRTARGAGGKGKAFIFVVGKQVSLARRIIERNRKGHPLHDVPSASYDSYV</sequence>
<dbReference type="PROSITE" id="PS51194">
    <property type="entry name" value="HELICASE_CTER"/>
    <property type="match status" value="1"/>
</dbReference>
<dbReference type="Pfam" id="PF00270">
    <property type="entry name" value="DEAD"/>
    <property type="match status" value="1"/>
</dbReference>
<dbReference type="SMART" id="SM00487">
    <property type="entry name" value="DEXDc"/>
    <property type="match status" value="1"/>
</dbReference>
<dbReference type="GO" id="GO:0004386">
    <property type="term" value="F:helicase activity"/>
    <property type="evidence" value="ECO:0007669"/>
    <property type="project" value="UniProtKB-KW"/>
</dbReference>
<keyword evidence="1" id="KW-0547">Nucleotide-binding</keyword>
<dbReference type="InterPro" id="IPR001650">
    <property type="entry name" value="Helicase_C-like"/>
</dbReference>
<dbReference type="Proteomes" id="UP000626092">
    <property type="component" value="Unassembled WGS sequence"/>
</dbReference>
<evidence type="ECO:0000259" key="6">
    <source>
        <dbReference type="PROSITE" id="PS51192"/>
    </source>
</evidence>
<proteinExistence type="predicted"/>
<dbReference type="Gene3D" id="3.40.50.300">
    <property type="entry name" value="P-loop containing nucleotide triphosphate hydrolases"/>
    <property type="match status" value="2"/>
</dbReference>
<keyword evidence="4" id="KW-0067">ATP-binding</keyword>
<dbReference type="GO" id="GO:0005524">
    <property type="term" value="F:ATP binding"/>
    <property type="evidence" value="ECO:0007669"/>
    <property type="project" value="UniProtKB-KW"/>
</dbReference>
<evidence type="ECO:0000313" key="9">
    <source>
        <dbReference type="Proteomes" id="UP000626092"/>
    </source>
</evidence>
<reference evidence="8" key="1">
    <citation type="submission" date="2019-11" db="EMBL/GenBank/DDBJ databases">
        <authorList>
            <person name="Liu Y."/>
            <person name="Hou J."/>
            <person name="Li T.-Q."/>
            <person name="Guan C.-H."/>
            <person name="Wu X."/>
            <person name="Wu H.-Z."/>
            <person name="Ling F."/>
            <person name="Zhang R."/>
            <person name="Shi X.-G."/>
            <person name="Ren J.-P."/>
            <person name="Chen E.-F."/>
            <person name="Sun J.-M."/>
        </authorList>
    </citation>
    <scope>NUCLEOTIDE SEQUENCE</scope>
    <source>
        <strain evidence="8">Adult_tree_wgs_1</strain>
        <tissue evidence="8">Leaves</tissue>
    </source>
</reference>
<protein>
    <recommendedName>
        <fullName evidence="10">DEAD-box ATP-dependent RNA helicase 50</fullName>
    </recommendedName>
</protein>
<gene>
    <name evidence="8" type="ORF">RHSIM_Rhsim02G0173200</name>
</gene>
<dbReference type="InterPro" id="IPR011545">
    <property type="entry name" value="DEAD/DEAH_box_helicase_dom"/>
</dbReference>
<dbReference type="GO" id="GO:0003676">
    <property type="term" value="F:nucleic acid binding"/>
    <property type="evidence" value="ECO:0007669"/>
    <property type="project" value="InterPro"/>
</dbReference>
<dbReference type="CDD" id="cd00268">
    <property type="entry name" value="DEADc"/>
    <property type="match status" value="1"/>
</dbReference>
<dbReference type="PROSITE" id="PS51192">
    <property type="entry name" value="HELICASE_ATP_BIND_1"/>
    <property type="match status" value="1"/>
</dbReference>
<dbReference type="InterPro" id="IPR014001">
    <property type="entry name" value="Helicase_ATP-bd"/>
</dbReference>